<evidence type="ECO:0000256" key="2">
    <source>
        <dbReference type="SAM" id="SignalP"/>
    </source>
</evidence>
<protein>
    <submittedName>
        <fullName evidence="4">FMN-binding protein</fullName>
    </submittedName>
</protein>
<evidence type="ECO:0000313" key="5">
    <source>
        <dbReference type="Proteomes" id="UP001487296"/>
    </source>
</evidence>
<keyword evidence="1" id="KW-0812">Transmembrane</keyword>
<dbReference type="SMART" id="SM00900">
    <property type="entry name" value="FMN_bind"/>
    <property type="match status" value="1"/>
</dbReference>
<keyword evidence="1" id="KW-1133">Transmembrane helix</keyword>
<feature type="signal peptide" evidence="2">
    <location>
        <begin position="1"/>
        <end position="26"/>
    </location>
</feature>
<evidence type="ECO:0000256" key="1">
    <source>
        <dbReference type="SAM" id="Phobius"/>
    </source>
</evidence>
<keyword evidence="1" id="KW-0472">Membrane</keyword>
<dbReference type="InterPro" id="IPR017896">
    <property type="entry name" value="4Fe4S_Fe-S-bd"/>
</dbReference>
<dbReference type="EMBL" id="JBBNFP010000026">
    <property type="protein sequence ID" value="MEQ2486911.1"/>
    <property type="molecule type" value="Genomic_DNA"/>
</dbReference>
<proteinExistence type="predicted"/>
<keyword evidence="2" id="KW-0732">Signal</keyword>
<dbReference type="Proteomes" id="UP001487296">
    <property type="component" value="Unassembled WGS sequence"/>
</dbReference>
<reference evidence="4 5" key="1">
    <citation type="submission" date="2024-04" db="EMBL/GenBank/DDBJ databases">
        <title>Human intestinal bacterial collection.</title>
        <authorList>
            <person name="Pauvert C."/>
            <person name="Hitch T.C.A."/>
            <person name="Clavel T."/>
        </authorList>
    </citation>
    <scope>NUCLEOTIDE SEQUENCE [LARGE SCALE GENOMIC DNA]</scope>
    <source>
        <strain evidence="4 5">CLA-AA-H145</strain>
    </source>
</reference>
<feature type="transmembrane region" description="Helical" evidence="1">
    <location>
        <begin position="311"/>
        <end position="333"/>
    </location>
</feature>
<dbReference type="InterPro" id="IPR007329">
    <property type="entry name" value="FMN-bd"/>
</dbReference>
<gene>
    <name evidence="4" type="ORF">AAAT34_07555</name>
</gene>
<sequence length="359" mass="39130">MKRKNKIKAFVGLVLGLIILSSLALAKHGAWMGHDFRERHEAQQAVNNDTLQTLADGSMVVNTSGLGADITGYAGKVPLKITIANGVVTHIEALPNDETPDFFNHAASLFNQWKGKTVDEAAGMKVDAVSGATFSSRAIIGNMQRGLAYAKQAQAEPKAPTFDTSAKNLAGIVVVLMAAILPLFIKNRTYRICQMALNVVVLGFWCGTFLSYASLMGYAAHGMDVVAVVIPVIMLITAFIYPLLGKKSYYCTNVCPFGSLQQVAATCVKHKMKIKPSVLRALNRFRQVLWVALMLLIWGGVWSEWVDYEPFSAFIFQSASWVVVVIAATFVLLSTVVTRPYCRFVCPMGTLLKISQGGK</sequence>
<feature type="transmembrane region" description="Helical" evidence="1">
    <location>
        <begin position="197"/>
        <end position="219"/>
    </location>
</feature>
<dbReference type="RefSeq" id="WP_215759987.1">
    <property type="nucleotide sequence ID" value="NZ_JAHKBE010000026.1"/>
</dbReference>
<feature type="domain" description="FMN-binding" evidence="3">
    <location>
        <begin position="72"/>
        <end position="150"/>
    </location>
</feature>
<feature type="transmembrane region" description="Helical" evidence="1">
    <location>
        <begin position="168"/>
        <end position="185"/>
    </location>
</feature>
<feature type="transmembrane region" description="Helical" evidence="1">
    <location>
        <begin position="288"/>
        <end position="305"/>
    </location>
</feature>
<accession>A0ABV1FR70</accession>
<evidence type="ECO:0000313" key="4">
    <source>
        <dbReference type="EMBL" id="MEQ2486911.1"/>
    </source>
</evidence>
<comment type="caution">
    <text evidence="4">The sequence shown here is derived from an EMBL/GenBank/DDBJ whole genome shotgun (WGS) entry which is preliminary data.</text>
</comment>
<dbReference type="Pfam" id="PF04205">
    <property type="entry name" value="FMN_bind"/>
    <property type="match status" value="1"/>
</dbReference>
<feature type="transmembrane region" description="Helical" evidence="1">
    <location>
        <begin position="225"/>
        <end position="244"/>
    </location>
</feature>
<evidence type="ECO:0000259" key="3">
    <source>
        <dbReference type="SMART" id="SM00900"/>
    </source>
</evidence>
<organism evidence="4 5">
    <name type="scientific">Hallella faecis</name>
    <dbReference type="NCBI Taxonomy" id="2841596"/>
    <lineage>
        <taxon>Bacteria</taxon>
        <taxon>Pseudomonadati</taxon>
        <taxon>Bacteroidota</taxon>
        <taxon>Bacteroidia</taxon>
        <taxon>Bacteroidales</taxon>
        <taxon>Prevotellaceae</taxon>
        <taxon>Hallella</taxon>
    </lineage>
</organism>
<keyword evidence="5" id="KW-1185">Reference proteome</keyword>
<feature type="chain" id="PRO_5045453484" evidence="2">
    <location>
        <begin position="27"/>
        <end position="359"/>
    </location>
</feature>
<name>A0ABV1FR70_9BACT</name>
<dbReference type="Pfam" id="PF12801">
    <property type="entry name" value="Fer4_5"/>
    <property type="match status" value="2"/>
</dbReference>